<feature type="region of interest" description="Disordered" evidence="5">
    <location>
        <begin position="129"/>
        <end position="185"/>
    </location>
</feature>
<feature type="transmembrane region" description="Helical" evidence="6">
    <location>
        <begin position="189"/>
        <end position="214"/>
    </location>
</feature>
<comment type="subcellular location">
    <subcellularLocation>
        <location evidence="1">Membrane</location>
        <topology evidence="1">Single-pass membrane protein</topology>
    </subcellularLocation>
</comment>
<dbReference type="InterPro" id="IPR051694">
    <property type="entry name" value="Immunoregulatory_rcpt-like"/>
</dbReference>
<evidence type="ECO:0000256" key="7">
    <source>
        <dbReference type="SAM" id="SignalP"/>
    </source>
</evidence>
<keyword evidence="7" id="KW-0732">Signal</keyword>
<protein>
    <recommendedName>
        <fullName evidence="10">Mid2 domain-containing protein</fullName>
    </recommendedName>
</protein>
<evidence type="ECO:0000256" key="2">
    <source>
        <dbReference type="ARBA" id="ARBA00022692"/>
    </source>
</evidence>
<dbReference type="GO" id="GO:0016020">
    <property type="term" value="C:membrane"/>
    <property type="evidence" value="ECO:0007669"/>
    <property type="project" value="UniProtKB-SubCell"/>
</dbReference>
<feature type="compositionally biased region" description="Low complexity" evidence="5">
    <location>
        <begin position="259"/>
        <end position="274"/>
    </location>
</feature>
<feature type="compositionally biased region" description="Pro residues" evidence="5">
    <location>
        <begin position="275"/>
        <end position="297"/>
    </location>
</feature>
<feature type="region of interest" description="Disordered" evidence="5">
    <location>
        <begin position="250"/>
        <end position="302"/>
    </location>
</feature>
<feature type="chain" id="PRO_5002526093" description="Mid2 domain-containing protein" evidence="7">
    <location>
        <begin position="23"/>
        <end position="401"/>
    </location>
</feature>
<keyword evidence="9" id="KW-1185">Reference proteome</keyword>
<evidence type="ECO:0000313" key="8">
    <source>
        <dbReference type="EMBL" id="KJZ73683.1"/>
    </source>
</evidence>
<keyword evidence="4 6" id="KW-0472">Membrane</keyword>
<dbReference type="EMBL" id="KQ030533">
    <property type="protein sequence ID" value="KJZ73683.1"/>
    <property type="molecule type" value="Genomic_DNA"/>
</dbReference>
<feature type="signal peptide" evidence="7">
    <location>
        <begin position="1"/>
        <end position="22"/>
    </location>
</feature>
<dbReference type="GO" id="GO:0071944">
    <property type="term" value="C:cell periphery"/>
    <property type="evidence" value="ECO:0007669"/>
    <property type="project" value="UniProtKB-ARBA"/>
</dbReference>
<dbReference type="PANTHER" id="PTHR15549">
    <property type="entry name" value="PAIRED IMMUNOGLOBULIN-LIKE TYPE 2 RECEPTOR"/>
    <property type="match status" value="1"/>
</dbReference>
<evidence type="ECO:0000313" key="9">
    <source>
        <dbReference type="Proteomes" id="UP000054481"/>
    </source>
</evidence>
<evidence type="ECO:0008006" key="10">
    <source>
        <dbReference type="Google" id="ProtNLM"/>
    </source>
</evidence>
<dbReference type="OrthoDB" id="5338512at2759"/>
<reference evidence="8 9" key="1">
    <citation type="journal article" date="2014" name="Genome Biol. Evol.">
        <title>Comparative genomics and transcriptomics analyses reveal divergent lifestyle features of nematode endoparasitic fungus Hirsutella minnesotensis.</title>
        <authorList>
            <person name="Lai Y."/>
            <person name="Liu K."/>
            <person name="Zhang X."/>
            <person name="Zhang X."/>
            <person name="Li K."/>
            <person name="Wang N."/>
            <person name="Shu C."/>
            <person name="Wu Y."/>
            <person name="Wang C."/>
            <person name="Bushley K.E."/>
            <person name="Xiang M."/>
            <person name="Liu X."/>
        </authorList>
    </citation>
    <scope>NUCLEOTIDE SEQUENCE [LARGE SCALE GENOMIC DNA]</scope>
    <source>
        <strain evidence="8 9">3608</strain>
    </source>
</reference>
<evidence type="ECO:0000256" key="4">
    <source>
        <dbReference type="ARBA" id="ARBA00023136"/>
    </source>
</evidence>
<dbReference type="AlphaFoldDB" id="A0A0F7ZTT7"/>
<feature type="compositionally biased region" description="Low complexity" evidence="5">
    <location>
        <begin position="145"/>
        <end position="185"/>
    </location>
</feature>
<feature type="region of interest" description="Disordered" evidence="5">
    <location>
        <begin position="382"/>
        <end position="401"/>
    </location>
</feature>
<keyword evidence="2 6" id="KW-0812">Transmembrane</keyword>
<sequence length="401" mass="41819">MKRHPLPWRLLLLAATVSGVSAGLAANLFARDDTCKGSNAQSCPKEVAGRFCCDAGSACYSLAAGTTVICCPENGPCDIVGPISCNVRLQDASIYPGAAVKTSVFDVSLPKCGKDCCPFGYQCSKNGKKCVRDDDQSRPPVDLKPTSSTSSIATPSTTSTPADSASSTTSSSPSPSASSDPTPSSQVNWGPVIGGIIGGCAGLFLVIALAIFIIRRRKAADQTNFVPMRRSAASSGPYGHVISAPMLHPGSYRSDFLRGNPGSSSPTPGSTSPSNPQPAPPPPRISIPNPFDSPDPSPRSLYGARASVTSVDELSPKTGKVAGSRLAPIRNMRSSIARHSRLLTPHISPNRQSRERINVFADPDTVSDNPRATTMSGMMEQAGLGDVHRGNPYVPGTTPKI</sequence>
<accession>A0A0F7ZTT7</accession>
<evidence type="ECO:0000256" key="6">
    <source>
        <dbReference type="SAM" id="Phobius"/>
    </source>
</evidence>
<gene>
    <name evidence="8" type="ORF">HIM_07016</name>
</gene>
<name>A0A0F7ZTT7_9HYPO</name>
<proteinExistence type="predicted"/>
<evidence type="ECO:0000256" key="5">
    <source>
        <dbReference type="SAM" id="MobiDB-lite"/>
    </source>
</evidence>
<evidence type="ECO:0000256" key="3">
    <source>
        <dbReference type="ARBA" id="ARBA00022989"/>
    </source>
</evidence>
<dbReference type="Proteomes" id="UP000054481">
    <property type="component" value="Unassembled WGS sequence"/>
</dbReference>
<organism evidence="8 9">
    <name type="scientific">Hirsutella minnesotensis 3608</name>
    <dbReference type="NCBI Taxonomy" id="1043627"/>
    <lineage>
        <taxon>Eukaryota</taxon>
        <taxon>Fungi</taxon>
        <taxon>Dikarya</taxon>
        <taxon>Ascomycota</taxon>
        <taxon>Pezizomycotina</taxon>
        <taxon>Sordariomycetes</taxon>
        <taxon>Hypocreomycetidae</taxon>
        <taxon>Hypocreales</taxon>
        <taxon>Ophiocordycipitaceae</taxon>
        <taxon>Hirsutella</taxon>
    </lineage>
</organism>
<keyword evidence="3 6" id="KW-1133">Transmembrane helix</keyword>
<evidence type="ECO:0000256" key="1">
    <source>
        <dbReference type="ARBA" id="ARBA00004167"/>
    </source>
</evidence>